<dbReference type="InterPro" id="IPR036188">
    <property type="entry name" value="FAD/NAD-bd_sf"/>
</dbReference>
<evidence type="ECO:0000313" key="3">
    <source>
        <dbReference type="Proteomes" id="UP000449906"/>
    </source>
</evidence>
<dbReference type="SUPFAM" id="SSF51905">
    <property type="entry name" value="FAD/NAD(P)-binding domain"/>
    <property type="match status" value="1"/>
</dbReference>
<dbReference type="AlphaFoldDB" id="A0A7J5E5A8"/>
<reference evidence="2 3" key="1">
    <citation type="submission" date="2019-09" db="EMBL/GenBank/DDBJ databases">
        <title>Pimelobacter sp. isolated from Paulinella.</title>
        <authorList>
            <person name="Jeong S.E."/>
        </authorList>
    </citation>
    <scope>NUCLEOTIDE SEQUENCE [LARGE SCALE GENOMIC DNA]</scope>
    <source>
        <strain evidence="2 3">Pch-N</strain>
    </source>
</reference>
<protein>
    <submittedName>
        <fullName evidence="2">FAD/NAD(P)-binding protein</fullName>
    </submittedName>
</protein>
<dbReference type="Pfam" id="PF13454">
    <property type="entry name" value="NAD_binding_9"/>
    <property type="match status" value="1"/>
</dbReference>
<dbReference type="EMBL" id="WBVM01000001">
    <property type="protein sequence ID" value="KAB2813237.1"/>
    <property type="molecule type" value="Genomic_DNA"/>
</dbReference>
<dbReference type="InterPro" id="IPR052189">
    <property type="entry name" value="L-asp_N-monooxygenase_NS-form"/>
</dbReference>
<evidence type="ECO:0000313" key="2">
    <source>
        <dbReference type="EMBL" id="KAB2813237.1"/>
    </source>
</evidence>
<dbReference type="InterPro" id="IPR038732">
    <property type="entry name" value="HpyO/CreE_NAD-binding"/>
</dbReference>
<dbReference type="Gene3D" id="3.50.50.60">
    <property type="entry name" value="FAD/NAD(P)-binding domain"/>
    <property type="match status" value="1"/>
</dbReference>
<sequence>MTERRIVVVGCGPRGLSLLQALARHITENAQDARWVIHVIDPGELGQGSHPDHQPDYLLTNTVAGQVTMFPDDTGPSFTEWSRLSGYRRFDDRFFRTNGSEGETVDDSDYLPRRLLGEYLTWVFDQVVATFPGNLVLRLHRGSVTDIEGVRDRMAVVIDGSYRIEADSVVLATGHCARKPNERDLEHRRFVSANAHMNSALRYFPSPYPVTSLRSIPPSSSVAIQGFGLTATDAITALTLGRGGRFENDGRSKVYLPSRREPRILLFSRSGRPFAARAMNQKGRNGAHSARYLTRQAVLEITSCRKDVDFDLEIIPLLRQEMAYAHDLAHGRTSQAEPTPEGLVCADELLEIHRSSRTSADLAAWQRAIVDGIEDDLVHAELGNLTSPVKAAADVIRDCRGALRLAVEGGTLHGDSHLRFRDHWVPLMNRISFGPPRARNHELLALIRAGVVAIGGGPGCTVTGDPHTGRWSLTSRIGNQTHVESADSLISAKLDAFEPENDSSRLTQAILRRGLGRSFSNDGRVIGGFDVTPGGRLVDADGRVEQRIWCLGYPTEGPRFYTHALPRAGHRSDFITDARVCIAEVIESRKEREDAHDEAS</sequence>
<comment type="caution">
    <text evidence="2">The sequence shown here is derived from an EMBL/GenBank/DDBJ whole genome shotgun (WGS) entry which is preliminary data.</text>
</comment>
<evidence type="ECO:0000259" key="1">
    <source>
        <dbReference type="Pfam" id="PF13454"/>
    </source>
</evidence>
<accession>A0A7J5E5A8</accession>
<gene>
    <name evidence="2" type="ORF">F9L07_16335</name>
</gene>
<proteinExistence type="predicted"/>
<feature type="domain" description="FAD-dependent urate hydroxylase HpyO/Asp monooxygenase CreE-like FAD/NAD(P)-binding" evidence="1">
    <location>
        <begin position="7"/>
        <end position="175"/>
    </location>
</feature>
<dbReference type="RefSeq" id="WP_151580534.1">
    <property type="nucleotide sequence ID" value="NZ_WBVM01000001.1"/>
</dbReference>
<dbReference type="PANTHER" id="PTHR40254">
    <property type="entry name" value="BLR0577 PROTEIN"/>
    <property type="match status" value="1"/>
</dbReference>
<name>A0A7J5E5A8_NOCSI</name>
<dbReference type="PANTHER" id="PTHR40254:SF1">
    <property type="entry name" value="BLR0577 PROTEIN"/>
    <property type="match status" value="1"/>
</dbReference>
<organism evidence="2 3">
    <name type="scientific">Nocardioides simplex</name>
    <name type="common">Arthrobacter simplex</name>
    <dbReference type="NCBI Taxonomy" id="2045"/>
    <lineage>
        <taxon>Bacteria</taxon>
        <taxon>Bacillati</taxon>
        <taxon>Actinomycetota</taxon>
        <taxon>Actinomycetes</taxon>
        <taxon>Propionibacteriales</taxon>
        <taxon>Nocardioidaceae</taxon>
        <taxon>Pimelobacter</taxon>
    </lineage>
</organism>
<dbReference type="Proteomes" id="UP000449906">
    <property type="component" value="Unassembled WGS sequence"/>
</dbReference>